<dbReference type="InterPro" id="IPR000994">
    <property type="entry name" value="Pept_M24"/>
</dbReference>
<evidence type="ECO:0000313" key="3">
    <source>
        <dbReference type="EMBL" id="RST87115.1"/>
    </source>
</evidence>
<gene>
    <name evidence="3" type="ORF">EJC49_07490</name>
</gene>
<dbReference type="InterPro" id="IPR050659">
    <property type="entry name" value="Peptidase_M24B"/>
</dbReference>
<dbReference type="AlphaFoldDB" id="A0A3S0AU27"/>
<dbReference type="InterPro" id="IPR029149">
    <property type="entry name" value="Creatin/AminoP/Spt16_N"/>
</dbReference>
<dbReference type="Pfam" id="PF00557">
    <property type="entry name" value="Peptidase_M24"/>
    <property type="match status" value="1"/>
</dbReference>
<dbReference type="Gene3D" id="3.40.350.10">
    <property type="entry name" value="Creatinase/prolidase N-terminal domain"/>
    <property type="match status" value="1"/>
</dbReference>
<evidence type="ECO:0000259" key="2">
    <source>
        <dbReference type="Pfam" id="PF01321"/>
    </source>
</evidence>
<keyword evidence="3" id="KW-0645">Protease</keyword>
<dbReference type="Gene3D" id="3.90.230.10">
    <property type="entry name" value="Creatinase/methionine aminopeptidase superfamily"/>
    <property type="match status" value="1"/>
</dbReference>
<dbReference type="PANTHER" id="PTHR46112">
    <property type="entry name" value="AMINOPEPTIDASE"/>
    <property type="match status" value="1"/>
</dbReference>
<keyword evidence="3" id="KW-0378">Hydrolase</keyword>
<evidence type="ECO:0000313" key="4">
    <source>
        <dbReference type="Proteomes" id="UP000278398"/>
    </source>
</evidence>
<feature type="domain" description="Creatinase N-terminal" evidence="2">
    <location>
        <begin position="9"/>
        <end position="140"/>
    </location>
</feature>
<accession>A0A3S0AU27</accession>
<dbReference type="InterPro" id="IPR000587">
    <property type="entry name" value="Creatinase_N"/>
</dbReference>
<reference evidence="3 4" key="1">
    <citation type="submission" date="2018-12" db="EMBL/GenBank/DDBJ databases">
        <title>Mesorhizobium carbonis sp. nov., isolated from coal mine water.</title>
        <authorList>
            <person name="Xin W."/>
            <person name="Xu Z."/>
            <person name="Xiang F."/>
            <person name="Zhang J."/>
            <person name="Xi L."/>
            <person name="Liu J."/>
        </authorList>
    </citation>
    <scope>NUCLEOTIDE SEQUENCE [LARGE SCALE GENOMIC DNA]</scope>
    <source>
        <strain evidence="3 4">B2.3</strain>
    </source>
</reference>
<protein>
    <submittedName>
        <fullName evidence="3">Aminopeptidase P family protein</fullName>
    </submittedName>
</protein>
<dbReference type="InterPro" id="IPR036005">
    <property type="entry name" value="Creatinase/aminopeptidase-like"/>
</dbReference>
<dbReference type="OrthoDB" id="9803194at2"/>
<organism evidence="3 4">
    <name type="scientific">Aquibium carbonis</name>
    <dbReference type="NCBI Taxonomy" id="2495581"/>
    <lineage>
        <taxon>Bacteria</taxon>
        <taxon>Pseudomonadati</taxon>
        <taxon>Pseudomonadota</taxon>
        <taxon>Alphaproteobacteria</taxon>
        <taxon>Hyphomicrobiales</taxon>
        <taxon>Phyllobacteriaceae</taxon>
        <taxon>Aquibium</taxon>
    </lineage>
</organism>
<dbReference type="PANTHER" id="PTHR46112:SF3">
    <property type="entry name" value="AMINOPEPTIDASE YPDF"/>
    <property type="match status" value="1"/>
</dbReference>
<feature type="domain" description="Peptidase M24" evidence="1">
    <location>
        <begin position="149"/>
        <end position="351"/>
    </location>
</feature>
<dbReference type="Proteomes" id="UP000278398">
    <property type="component" value="Unassembled WGS sequence"/>
</dbReference>
<dbReference type="SUPFAM" id="SSF53092">
    <property type="entry name" value="Creatinase/prolidase N-terminal domain"/>
    <property type="match status" value="1"/>
</dbReference>
<name>A0A3S0AU27_9HYPH</name>
<keyword evidence="3" id="KW-0031">Aminopeptidase</keyword>
<dbReference type="SUPFAM" id="SSF55920">
    <property type="entry name" value="Creatinase/aminopeptidase"/>
    <property type="match status" value="1"/>
</dbReference>
<evidence type="ECO:0000259" key="1">
    <source>
        <dbReference type="Pfam" id="PF00557"/>
    </source>
</evidence>
<dbReference type="EMBL" id="RWKW01000026">
    <property type="protein sequence ID" value="RST87115.1"/>
    <property type="molecule type" value="Genomic_DNA"/>
</dbReference>
<dbReference type="GO" id="GO:0004177">
    <property type="term" value="F:aminopeptidase activity"/>
    <property type="evidence" value="ECO:0007669"/>
    <property type="project" value="UniProtKB-KW"/>
</dbReference>
<sequence length="373" mass="40111">MEPGLKEARRQKLLAAMETSDAEAVAIIPGANFYHLTGAHFHLMERPTVLFVTRSGAMHAVIPELEKARWQALAPEVETDYWQDSDGFDAAFASVARRLNASRIGVEGQRMRVFEAEALRRAFRETPVLDAHAAISSIRLHKDEAEITAMEKAIAISETALAATIETVRPGMSEWEVRGRLLAAMLAEGADGPAFEPIVLAGGASADPHGSPSAERVLKRGDALLIDFGAAWGGYNADITRTFFVGDAGAQHREIYAAVLAANAKGRAITKPGLTMDELDRTVTGVLVEAGFSDLVVHKTGHGLGQEVHEAPQVMKGNDQPAEPGMVITIEPGLYRTDDIGVRIEDDVLVTGDGCRSLSGFPRELTIIGESVR</sequence>
<proteinExistence type="predicted"/>
<comment type="caution">
    <text evidence="3">The sequence shown here is derived from an EMBL/GenBank/DDBJ whole genome shotgun (WGS) entry which is preliminary data.</text>
</comment>
<dbReference type="Pfam" id="PF01321">
    <property type="entry name" value="Creatinase_N"/>
    <property type="match status" value="1"/>
</dbReference>
<keyword evidence="4" id="KW-1185">Reference proteome</keyword>